<feature type="transmembrane region" description="Helical" evidence="1">
    <location>
        <begin position="54"/>
        <end position="77"/>
    </location>
</feature>
<protein>
    <submittedName>
        <fullName evidence="3">Tripartite tricarboxylate transporter TctB family protein</fullName>
    </submittedName>
</protein>
<dbReference type="InterPro" id="IPR009936">
    <property type="entry name" value="DUF1468"/>
</dbReference>
<keyword evidence="1" id="KW-1133">Transmembrane helix</keyword>
<comment type="caution">
    <text evidence="3">The sequence shown here is derived from an EMBL/GenBank/DDBJ whole genome shotgun (WGS) entry which is preliminary data.</text>
</comment>
<evidence type="ECO:0000256" key="1">
    <source>
        <dbReference type="SAM" id="Phobius"/>
    </source>
</evidence>
<reference evidence="3 4" key="1">
    <citation type="journal article" date="2016" name="Int. J. Syst. Evol. Microbiol.">
        <title>Arsenicitalea aurantiaca gen. nov., sp. nov., a new member of the family Hyphomicrobiaceae, isolated from high-arsenic sediment.</title>
        <authorList>
            <person name="Mu Y."/>
            <person name="Zhou L."/>
            <person name="Zeng X.C."/>
            <person name="Liu L."/>
            <person name="Pan Y."/>
            <person name="Chen X."/>
            <person name="Wang J."/>
            <person name="Li S."/>
            <person name="Li W.J."/>
            <person name="Wang Y."/>
        </authorList>
    </citation>
    <scope>NUCLEOTIDE SEQUENCE [LARGE SCALE GENOMIC DNA]</scope>
    <source>
        <strain evidence="3 4">42-50</strain>
    </source>
</reference>
<evidence type="ECO:0000259" key="2">
    <source>
        <dbReference type="Pfam" id="PF07331"/>
    </source>
</evidence>
<gene>
    <name evidence="3" type="ORF">EMQ25_10515</name>
</gene>
<organism evidence="3 4">
    <name type="scientific">Arsenicitalea aurantiaca</name>
    <dbReference type="NCBI Taxonomy" id="1783274"/>
    <lineage>
        <taxon>Bacteria</taxon>
        <taxon>Pseudomonadati</taxon>
        <taxon>Pseudomonadota</taxon>
        <taxon>Alphaproteobacteria</taxon>
        <taxon>Hyphomicrobiales</taxon>
        <taxon>Devosiaceae</taxon>
        <taxon>Arsenicitalea</taxon>
    </lineage>
</organism>
<dbReference type="EMBL" id="RZNJ01000003">
    <property type="protein sequence ID" value="RUT31283.1"/>
    <property type="molecule type" value="Genomic_DNA"/>
</dbReference>
<feature type="transmembrane region" description="Helical" evidence="1">
    <location>
        <begin position="138"/>
        <end position="159"/>
    </location>
</feature>
<feature type="transmembrane region" description="Helical" evidence="1">
    <location>
        <begin position="23"/>
        <end position="42"/>
    </location>
</feature>
<keyword evidence="1" id="KW-0472">Membrane</keyword>
<keyword evidence="1" id="KW-0812">Transmembrane</keyword>
<sequence>MARSWDCWACVSGTDRMLKVSDLGSGLAIAGLGLAIIVQAQGFPSVGASPVSPAFYPGLIGTVLLGCGLALALGSLLKKEAMPLGVLPEWLRRPGNILAVLAVPAAIIAYGLLSPVLGFLATAFLVTLGLLVAFRVNWLWSLGTAFVLSGLLHLVFVVLMRVPLPYGFIEALLP</sequence>
<keyword evidence="4" id="KW-1185">Reference proteome</keyword>
<feature type="transmembrane region" description="Helical" evidence="1">
    <location>
        <begin position="98"/>
        <end position="126"/>
    </location>
</feature>
<evidence type="ECO:0000313" key="3">
    <source>
        <dbReference type="EMBL" id="RUT31283.1"/>
    </source>
</evidence>
<name>A0A433XB47_9HYPH</name>
<feature type="domain" description="DUF1468" evidence="2">
    <location>
        <begin position="25"/>
        <end position="165"/>
    </location>
</feature>
<accession>A0A433XB47</accession>
<proteinExistence type="predicted"/>
<evidence type="ECO:0000313" key="4">
    <source>
        <dbReference type="Proteomes" id="UP000281547"/>
    </source>
</evidence>
<dbReference type="AlphaFoldDB" id="A0A433XB47"/>
<dbReference type="Pfam" id="PF07331">
    <property type="entry name" value="TctB"/>
    <property type="match status" value="1"/>
</dbReference>
<dbReference type="Proteomes" id="UP000281547">
    <property type="component" value="Unassembled WGS sequence"/>
</dbReference>